<feature type="coiled-coil region" evidence="4">
    <location>
        <begin position="50"/>
        <end position="158"/>
    </location>
</feature>
<evidence type="ECO:0000256" key="5">
    <source>
        <dbReference type="SAM" id="MobiDB-lite"/>
    </source>
</evidence>
<proteinExistence type="inferred from homology"/>
<dbReference type="GeneTree" id="ENSGT00940000159655"/>
<feature type="compositionally biased region" description="Basic residues" evidence="5">
    <location>
        <begin position="1"/>
        <end position="10"/>
    </location>
</feature>
<dbReference type="Ensembl" id="ENSPKIT00000004537.1">
    <property type="protein sequence ID" value="ENSPKIP00000023844.1"/>
    <property type="gene ID" value="ENSPKIG00000007309.1"/>
</dbReference>
<dbReference type="GO" id="GO:0005882">
    <property type="term" value="C:intermediate filament"/>
    <property type="evidence" value="ECO:0007669"/>
    <property type="project" value="UniProtKB-KW"/>
</dbReference>
<keyword evidence="8" id="KW-1185">Reference proteome</keyword>
<dbReference type="RefSeq" id="XP_023680836.2">
    <property type="nucleotide sequence ID" value="XM_023825068.2"/>
</dbReference>
<dbReference type="Gene3D" id="1.20.5.170">
    <property type="match status" value="1"/>
</dbReference>
<dbReference type="GeneID" id="111850796"/>
<dbReference type="AlphaFoldDB" id="A0A3B3RZE1"/>
<accession>A0A3B3RZE1</accession>
<dbReference type="InterPro" id="IPR052857">
    <property type="entry name" value="IF_Keratin-like"/>
</dbReference>
<dbReference type="PROSITE" id="PS51842">
    <property type="entry name" value="IF_ROD_2"/>
    <property type="match status" value="1"/>
</dbReference>
<comment type="similarity">
    <text evidence="3">Belongs to the intermediate filament family.</text>
</comment>
<reference evidence="7" key="2">
    <citation type="submission" date="2025-09" db="UniProtKB">
        <authorList>
            <consortium name="Ensembl"/>
        </authorList>
    </citation>
    <scope>IDENTIFICATION</scope>
</reference>
<evidence type="ECO:0000256" key="3">
    <source>
        <dbReference type="RuleBase" id="RU000685"/>
    </source>
</evidence>
<feature type="region of interest" description="Disordered" evidence="5">
    <location>
        <begin position="1"/>
        <end position="48"/>
    </location>
</feature>
<evidence type="ECO:0000256" key="4">
    <source>
        <dbReference type="SAM" id="Coils"/>
    </source>
</evidence>
<evidence type="ECO:0000313" key="8">
    <source>
        <dbReference type="Proteomes" id="UP000261540"/>
    </source>
</evidence>
<evidence type="ECO:0000256" key="1">
    <source>
        <dbReference type="ARBA" id="ARBA00022754"/>
    </source>
</evidence>
<dbReference type="InterPro" id="IPR018039">
    <property type="entry name" value="IF_conserved"/>
</dbReference>
<dbReference type="SUPFAM" id="SSF64593">
    <property type="entry name" value="Intermediate filament protein, coiled coil region"/>
    <property type="match status" value="1"/>
</dbReference>
<sequence>MERSQLHSRIRTQYGHLPASNRSGPSVVSPANEPERLHTQMQEGTPQAQVRRDQEALREARAELTQARRQWHSLQVEIESLHALEKGLERSLQDTQEQYKSQLQDLSRVIQGLEAELDQVRSSIESQRQLHYQLLNTRVRLEHEITTYRQLLDCEEKRIHGCNDQAKNLNPEPGRKEEHTSKNNVRRTPGVLQKQKSLIIFTENTERKMATVKTQEILHGNVVRESAEAHGTVETKKIDVVIKQWEGSFFRGNPKLRKKSISLRFDLHMAAADEGCGQTQLDELPDVEVRLVMKRSRSIPSITP</sequence>
<protein>
    <submittedName>
        <fullName evidence="7">Keratin 222</fullName>
    </submittedName>
</protein>
<name>A0A3B3RZE1_9TELE</name>
<feature type="compositionally biased region" description="Polar residues" evidence="5">
    <location>
        <begin position="39"/>
        <end position="48"/>
    </location>
</feature>
<dbReference type="Pfam" id="PF00038">
    <property type="entry name" value="Filament"/>
    <property type="match status" value="1"/>
</dbReference>
<dbReference type="PANTHER" id="PTHR47082:SF1">
    <property type="entry name" value="KERATIN-LIKE PROTEIN KRT222"/>
    <property type="match status" value="1"/>
</dbReference>
<dbReference type="Gene3D" id="1.20.5.500">
    <property type="entry name" value="Single helix bin"/>
    <property type="match status" value="1"/>
</dbReference>
<dbReference type="PROSITE" id="PS00226">
    <property type="entry name" value="IF_ROD_1"/>
    <property type="match status" value="1"/>
</dbReference>
<feature type="domain" description="IF rod" evidence="6">
    <location>
        <begin position="1"/>
        <end position="159"/>
    </location>
</feature>
<evidence type="ECO:0000313" key="7">
    <source>
        <dbReference type="Ensembl" id="ENSPKIP00000023844.1"/>
    </source>
</evidence>
<feature type="region of interest" description="Disordered" evidence="5">
    <location>
        <begin position="163"/>
        <end position="184"/>
    </location>
</feature>
<dbReference type="PANTHER" id="PTHR47082">
    <property type="entry name" value="KERATIN-LIKE PROTEIN KRT222"/>
    <property type="match status" value="1"/>
</dbReference>
<keyword evidence="2 4" id="KW-0175">Coiled coil</keyword>
<keyword evidence="1 3" id="KW-0403">Intermediate filament</keyword>
<evidence type="ECO:0000256" key="2">
    <source>
        <dbReference type="ARBA" id="ARBA00023054"/>
    </source>
</evidence>
<dbReference type="Proteomes" id="UP000261540">
    <property type="component" value="Unplaced"/>
</dbReference>
<dbReference type="InterPro" id="IPR039008">
    <property type="entry name" value="IF_rod_dom"/>
</dbReference>
<reference evidence="7" key="1">
    <citation type="submission" date="2025-08" db="UniProtKB">
        <authorList>
            <consortium name="Ensembl"/>
        </authorList>
    </citation>
    <scope>IDENTIFICATION</scope>
</reference>
<evidence type="ECO:0000259" key="6">
    <source>
        <dbReference type="PROSITE" id="PS51842"/>
    </source>
</evidence>
<organism evidence="7 8">
    <name type="scientific">Paramormyrops kingsleyae</name>
    <dbReference type="NCBI Taxonomy" id="1676925"/>
    <lineage>
        <taxon>Eukaryota</taxon>
        <taxon>Metazoa</taxon>
        <taxon>Chordata</taxon>
        <taxon>Craniata</taxon>
        <taxon>Vertebrata</taxon>
        <taxon>Euteleostomi</taxon>
        <taxon>Actinopterygii</taxon>
        <taxon>Neopterygii</taxon>
        <taxon>Teleostei</taxon>
        <taxon>Osteoglossocephala</taxon>
        <taxon>Osteoglossomorpha</taxon>
        <taxon>Osteoglossiformes</taxon>
        <taxon>Mormyridae</taxon>
        <taxon>Paramormyrops</taxon>
    </lineage>
</organism>